<dbReference type="EMBL" id="CALNXI010000514">
    <property type="protein sequence ID" value="CAH3028475.1"/>
    <property type="molecule type" value="Genomic_DNA"/>
</dbReference>
<sequence>MHVALNRKNDLSLKRMKISPCLGLLVLVYCFIHSVEGTNCTDCDCCQDDWHSCFSSCITPNHCTGCNNAKYKCLADLGCSTRKRTLSRWKSNERDSFVQASINQWNDKRTIMKYLLDEVPFNREKK</sequence>
<protein>
    <submittedName>
        <fullName evidence="2">Uncharacterized protein</fullName>
    </submittedName>
</protein>
<keyword evidence="1" id="KW-0732">Signal</keyword>
<proteinExistence type="predicted"/>
<keyword evidence="3" id="KW-1185">Reference proteome</keyword>
<reference evidence="2 3" key="1">
    <citation type="submission" date="2022-05" db="EMBL/GenBank/DDBJ databases">
        <authorList>
            <consortium name="Genoscope - CEA"/>
            <person name="William W."/>
        </authorList>
    </citation>
    <scope>NUCLEOTIDE SEQUENCE [LARGE SCALE GENOMIC DNA]</scope>
</reference>
<gene>
    <name evidence="2" type="ORF">PEVE_00034194</name>
</gene>
<comment type="caution">
    <text evidence="2">The sequence shown here is derived from an EMBL/GenBank/DDBJ whole genome shotgun (WGS) entry which is preliminary data.</text>
</comment>
<evidence type="ECO:0000313" key="2">
    <source>
        <dbReference type="EMBL" id="CAH3028475.1"/>
    </source>
</evidence>
<evidence type="ECO:0000256" key="1">
    <source>
        <dbReference type="SAM" id="SignalP"/>
    </source>
</evidence>
<accession>A0ABN8MIK1</accession>
<dbReference type="Proteomes" id="UP001159427">
    <property type="component" value="Unassembled WGS sequence"/>
</dbReference>
<feature type="signal peptide" evidence="1">
    <location>
        <begin position="1"/>
        <end position="37"/>
    </location>
</feature>
<name>A0ABN8MIK1_9CNID</name>
<evidence type="ECO:0000313" key="3">
    <source>
        <dbReference type="Proteomes" id="UP001159427"/>
    </source>
</evidence>
<organism evidence="2 3">
    <name type="scientific">Porites evermanni</name>
    <dbReference type="NCBI Taxonomy" id="104178"/>
    <lineage>
        <taxon>Eukaryota</taxon>
        <taxon>Metazoa</taxon>
        <taxon>Cnidaria</taxon>
        <taxon>Anthozoa</taxon>
        <taxon>Hexacorallia</taxon>
        <taxon>Scleractinia</taxon>
        <taxon>Fungiina</taxon>
        <taxon>Poritidae</taxon>
        <taxon>Porites</taxon>
    </lineage>
</organism>
<feature type="chain" id="PRO_5046059434" evidence="1">
    <location>
        <begin position="38"/>
        <end position="126"/>
    </location>
</feature>